<gene>
    <name evidence="2" type="primary">moeB</name>
    <name evidence="2" type="ORF">L2Y54_15900</name>
</gene>
<protein>
    <submittedName>
        <fullName evidence="2">Molybdopterin-synthase adenylyltransferase MoeB</fullName>
    </submittedName>
</protein>
<dbReference type="Gene3D" id="3.40.50.720">
    <property type="entry name" value="NAD(P)-binding Rossmann-like Domain"/>
    <property type="match status" value="1"/>
</dbReference>
<organism evidence="2 3">
    <name type="scientific">Thiothrix winogradskyi</name>
    <dbReference type="NCBI Taxonomy" id="96472"/>
    <lineage>
        <taxon>Bacteria</taxon>
        <taxon>Pseudomonadati</taxon>
        <taxon>Pseudomonadota</taxon>
        <taxon>Gammaproteobacteria</taxon>
        <taxon>Thiotrichales</taxon>
        <taxon>Thiotrichaceae</taxon>
        <taxon>Thiothrix</taxon>
    </lineage>
</organism>
<proteinExistence type="predicted"/>
<keyword evidence="2" id="KW-0808">Transferase</keyword>
<evidence type="ECO:0000259" key="1">
    <source>
        <dbReference type="Pfam" id="PF00899"/>
    </source>
</evidence>
<keyword evidence="3" id="KW-1185">Reference proteome</keyword>
<evidence type="ECO:0000313" key="2">
    <source>
        <dbReference type="EMBL" id="UJS23417.1"/>
    </source>
</evidence>
<dbReference type="PANTHER" id="PTHR10953:SF102">
    <property type="entry name" value="ADENYLYLTRANSFERASE AND SULFURTRANSFERASE MOCS3"/>
    <property type="match status" value="1"/>
</dbReference>
<dbReference type="EMBL" id="CP091244">
    <property type="protein sequence ID" value="UJS23417.1"/>
    <property type="molecule type" value="Genomic_DNA"/>
</dbReference>
<dbReference type="RefSeq" id="WP_236497532.1">
    <property type="nucleotide sequence ID" value="NZ_CP091244.1"/>
</dbReference>
<keyword evidence="2" id="KW-0548">Nucleotidyltransferase</keyword>
<dbReference type="GO" id="GO:0016779">
    <property type="term" value="F:nucleotidyltransferase activity"/>
    <property type="evidence" value="ECO:0007669"/>
    <property type="project" value="UniProtKB-KW"/>
</dbReference>
<dbReference type="InterPro" id="IPR035985">
    <property type="entry name" value="Ubiquitin-activating_enz"/>
</dbReference>
<dbReference type="InterPro" id="IPR000594">
    <property type="entry name" value="ThiF_NAD_FAD-bd"/>
</dbReference>
<dbReference type="InterPro" id="IPR045886">
    <property type="entry name" value="ThiF/MoeB/HesA"/>
</dbReference>
<dbReference type="Proteomes" id="UP001054801">
    <property type="component" value="Chromosome"/>
</dbReference>
<reference evidence="2" key="1">
    <citation type="journal article" date="2022" name="Microorganisms">
        <title>Two New Species of Filamentous Sulfur Bacteria of the Genus Thiothrix, Thiothrix winogradskyi sp. nov. and 'Candidatus Thiothrix sulfatifontis' sp. nov.</title>
        <authorList>
            <person name="Ravin N.V."/>
            <person name="Rossetti S."/>
            <person name="Beletsky A.V."/>
            <person name="Kadnikov V.V."/>
            <person name="Rudenko T.S."/>
            <person name="Smolyakov D.D."/>
            <person name="Moskvitina M.I."/>
            <person name="Gureeva M.V."/>
            <person name="Mardanov A.V."/>
            <person name="Grabovich M.Y."/>
        </authorList>
    </citation>
    <scope>NUCLEOTIDE SEQUENCE</scope>
    <source>
        <strain evidence="2">CT3</strain>
    </source>
</reference>
<dbReference type="PANTHER" id="PTHR10953">
    <property type="entry name" value="UBIQUITIN-ACTIVATING ENZYME E1"/>
    <property type="match status" value="1"/>
</dbReference>
<dbReference type="Pfam" id="PF00899">
    <property type="entry name" value="ThiF"/>
    <property type="match status" value="1"/>
</dbReference>
<accession>A0ABY3SV96</accession>
<name>A0ABY3SV96_9GAMM</name>
<evidence type="ECO:0000313" key="3">
    <source>
        <dbReference type="Proteomes" id="UP001054801"/>
    </source>
</evidence>
<dbReference type="SUPFAM" id="SSF69572">
    <property type="entry name" value="Activating enzymes of the ubiquitin-like proteins"/>
    <property type="match status" value="1"/>
</dbReference>
<feature type="domain" description="THIF-type NAD/FAD binding fold" evidence="1">
    <location>
        <begin position="9"/>
        <end position="243"/>
    </location>
</feature>
<dbReference type="CDD" id="cd00757">
    <property type="entry name" value="ThiF_MoeB_HesA_family"/>
    <property type="match status" value="1"/>
</dbReference>
<dbReference type="NCBIfam" id="NF004281">
    <property type="entry name" value="PRK05690.1"/>
    <property type="match status" value="1"/>
</dbReference>
<sequence>MDDTQLLRYSRQILLPEVDISGQERLLASKVLIIGMGGLGAPVTLYLAAAGVGQLTLVDFDTVDLSNLQRQVIHTTATIGQPKVVSAAQAARALNPDIQIHTIQKKLEYHELLSVVTSHDAVVDCSDNFPTRFALNLACKTASKPLISGAVIRLEGQITTFDFRQPHSACYRCLYDENGTQEDTCSTTGILAPLAGIIGSMQAAETLKTLLDLPTLNGRLLLLDAKQMHWREMRLTQDPSCPVCALNLQN</sequence>